<feature type="compositionally biased region" description="Low complexity" evidence="6">
    <location>
        <begin position="249"/>
        <end position="263"/>
    </location>
</feature>
<feature type="region of interest" description="Disordered" evidence="6">
    <location>
        <begin position="232"/>
        <end position="272"/>
    </location>
</feature>
<dbReference type="GO" id="GO:0046983">
    <property type="term" value="F:protein dimerization activity"/>
    <property type="evidence" value="ECO:0007669"/>
    <property type="project" value="InterPro"/>
</dbReference>
<evidence type="ECO:0000313" key="9">
    <source>
        <dbReference type="Proteomes" id="UP000197138"/>
    </source>
</evidence>
<dbReference type="EMBL" id="MTKT01005809">
    <property type="protein sequence ID" value="OWM64392.1"/>
    <property type="molecule type" value="Genomic_DNA"/>
</dbReference>
<evidence type="ECO:0000256" key="3">
    <source>
        <dbReference type="ARBA" id="ARBA00023125"/>
    </source>
</evidence>
<name>A0A218VWY5_PUNGR</name>
<evidence type="ECO:0000256" key="1">
    <source>
        <dbReference type="ARBA" id="ARBA00004123"/>
    </source>
</evidence>
<dbReference type="GO" id="GO:0003700">
    <property type="term" value="F:DNA-binding transcription factor activity"/>
    <property type="evidence" value="ECO:0007669"/>
    <property type="project" value="InterPro"/>
</dbReference>
<dbReference type="InterPro" id="IPR045843">
    <property type="entry name" value="IND-like"/>
</dbReference>
<comment type="caution">
    <text evidence="8">The sequence shown here is derived from an EMBL/GenBank/DDBJ whole genome shotgun (WGS) entry which is preliminary data.</text>
</comment>
<keyword evidence="4" id="KW-0804">Transcription</keyword>
<evidence type="ECO:0000256" key="2">
    <source>
        <dbReference type="ARBA" id="ARBA00023015"/>
    </source>
</evidence>
<evidence type="ECO:0000259" key="7">
    <source>
        <dbReference type="PROSITE" id="PS50888"/>
    </source>
</evidence>
<keyword evidence="5" id="KW-0539">Nucleus</keyword>
<dbReference type="SUPFAM" id="SSF47459">
    <property type="entry name" value="HLH, helix-loop-helix DNA-binding domain"/>
    <property type="match status" value="1"/>
</dbReference>
<gene>
    <name evidence="8" type="ORF">CDL15_Pgr020359</name>
</gene>
<dbReference type="PROSITE" id="PS50888">
    <property type="entry name" value="BHLH"/>
    <property type="match status" value="1"/>
</dbReference>
<dbReference type="SMART" id="SM00353">
    <property type="entry name" value="HLH"/>
    <property type="match status" value="1"/>
</dbReference>
<dbReference type="GO" id="GO:0048766">
    <property type="term" value="P:root hair initiation"/>
    <property type="evidence" value="ECO:0007669"/>
    <property type="project" value="UniProtKB-ARBA"/>
</dbReference>
<reference evidence="9" key="1">
    <citation type="journal article" date="2017" name="Plant J.">
        <title>The pomegranate (Punica granatum L.) genome and the genomics of punicalagin biosynthesis.</title>
        <authorList>
            <person name="Qin G."/>
            <person name="Xu C."/>
            <person name="Ming R."/>
            <person name="Tang H."/>
            <person name="Guyot R."/>
            <person name="Kramer E.M."/>
            <person name="Hu Y."/>
            <person name="Yi X."/>
            <person name="Qi Y."/>
            <person name="Xu X."/>
            <person name="Gao Z."/>
            <person name="Pan H."/>
            <person name="Jian J."/>
            <person name="Tian Y."/>
            <person name="Yue Z."/>
            <person name="Xu Y."/>
        </authorList>
    </citation>
    <scope>NUCLEOTIDE SEQUENCE [LARGE SCALE GENOMIC DNA]</scope>
    <source>
        <strain evidence="9">cv. Dabenzi</strain>
    </source>
</reference>
<feature type="domain" description="BHLH" evidence="7">
    <location>
        <begin position="261"/>
        <end position="310"/>
    </location>
</feature>
<feature type="region of interest" description="Disordered" evidence="6">
    <location>
        <begin position="21"/>
        <end position="73"/>
    </location>
</feature>
<dbReference type="FunFam" id="4.10.280.10:FF:000046">
    <property type="entry name" value="Transcription factor bHLH83"/>
    <property type="match status" value="1"/>
</dbReference>
<keyword evidence="3" id="KW-0238">DNA-binding</keyword>
<dbReference type="GO" id="GO:0005634">
    <property type="term" value="C:nucleus"/>
    <property type="evidence" value="ECO:0007669"/>
    <property type="project" value="UniProtKB-SubCell"/>
</dbReference>
<dbReference type="Proteomes" id="UP000197138">
    <property type="component" value="Unassembled WGS sequence"/>
</dbReference>
<evidence type="ECO:0000256" key="4">
    <source>
        <dbReference type="ARBA" id="ARBA00023163"/>
    </source>
</evidence>
<dbReference type="AlphaFoldDB" id="A0A218VWY5"/>
<dbReference type="PANTHER" id="PTHR45914:SF59">
    <property type="entry name" value="TRANSCRIPTION FACTOR BHLH83-LIKE"/>
    <property type="match status" value="1"/>
</dbReference>
<evidence type="ECO:0000313" key="8">
    <source>
        <dbReference type="EMBL" id="OWM64392.1"/>
    </source>
</evidence>
<dbReference type="InterPro" id="IPR036638">
    <property type="entry name" value="HLH_DNA-bd_sf"/>
</dbReference>
<organism evidence="8 9">
    <name type="scientific">Punica granatum</name>
    <name type="common">Pomegranate</name>
    <dbReference type="NCBI Taxonomy" id="22663"/>
    <lineage>
        <taxon>Eukaryota</taxon>
        <taxon>Viridiplantae</taxon>
        <taxon>Streptophyta</taxon>
        <taxon>Embryophyta</taxon>
        <taxon>Tracheophyta</taxon>
        <taxon>Spermatophyta</taxon>
        <taxon>Magnoliopsida</taxon>
        <taxon>eudicotyledons</taxon>
        <taxon>Gunneridae</taxon>
        <taxon>Pentapetalae</taxon>
        <taxon>rosids</taxon>
        <taxon>malvids</taxon>
        <taxon>Myrtales</taxon>
        <taxon>Lythraceae</taxon>
        <taxon>Punica</taxon>
    </lineage>
</organism>
<dbReference type="Pfam" id="PF00010">
    <property type="entry name" value="HLH"/>
    <property type="match status" value="1"/>
</dbReference>
<dbReference type="InterPro" id="IPR011598">
    <property type="entry name" value="bHLH_dom"/>
</dbReference>
<dbReference type="Gene3D" id="4.10.280.10">
    <property type="entry name" value="Helix-loop-helix DNA-binding domain"/>
    <property type="match status" value="1"/>
</dbReference>
<feature type="compositionally biased region" description="Gly residues" evidence="6">
    <location>
        <begin position="28"/>
        <end position="37"/>
    </location>
</feature>
<protein>
    <recommendedName>
        <fullName evidence="7">BHLH domain-containing protein</fullName>
    </recommendedName>
</protein>
<dbReference type="PANTHER" id="PTHR45914">
    <property type="entry name" value="TRANSCRIPTION FACTOR HEC3-RELATED"/>
    <property type="match status" value="1"/>
</dbReference>
<comment type="subcellular location">
    <subcellularLocation>
        <location evidence="1">Nucleus</location>
    </subcellularLocation>
</comment>
<dbReference type="GO" id="GO:0003677">
    <property type="term" value="F:DNA binding"/>
    <property type="evidence" value="ECO:0007669"/>
    <property type="project" value="UniProtKB-KW"/>
</dbReference>
<proteinExistence type="predicted"/>
<accession>A0A218VWY5</accession>
<keyword evidence="2" id="KW-0805">Transcription regulation</keyword>
<feature type="compositionally biased region" description="Low complexity" evidence="6">
    <location>
        <begin position="38"/>
        <end position="56"/>
    </location>
</feature>
<dbReference type="CDD" id="cd11454">
    <property type="entry name" value="bHLH_AtIND_like"/>
    <property type="match status" value="1"/>
</dbReference>
<evidence type="ECO:0000256" key="5">
    <source>
        <dbReference type="ARBA" id="ARBA00023242"/>
    </source>
</evidence>
<evidence type="ECO:0000256" key="6">
    <source>
        <dbReference type="SAM" id="MobiDB-lite"/>
    </source>
</evidence>
<sequence length="355" mass="38543">MPRELISSGLLQAAGASSSYYHDSFDNNGGGEAGGGSSSQQALSDLSSSHSQGSFGYDHEYHKPPLSLDEEDNLEKKKTTNIVVMDNINDSNINNFLHRGILINRSDIGFRADSVINFKNGSSGSASFMNGTESLLSFEQSHQMRTNHQKDTINDDSFIWKDDPNNIPSCYGADSKGSPSSRLLDELNNCSYHQPGSSSYGWLYSDAAVIAADRIQETGTQGSALLKRPYMGDESAPAAQPSKKPCTNAAKSSSSKPKPASSKDPQSIAAKNRRERISERLKILQELVPNGPKVDLVTMLEKAISYVKFLQLQVKVLATDEFWPAQGGKAPDISQVKEAIDAILASQRERTSSSK</sequence>